<dbReference type="InterPro" id="IPR001286">
    <property type="entry name" value="Glyco_hydro_59"/>
</dbReference>
<evidence type="ECO:0000313" key="2">
    <source>
        <dbReference type="EnsemblMetazoa" id="CJA11460.1"/>
    </source>
</evidence>
<name>A0A8R1HZY6_CAEJA</name>
<feature type="domain" description="Glycosyl hydrolase family 59 central" evidence="1">
    <location>
        <begin position="56"/>
        <end position="117"/>
    </location>
</feature>
<sequence>MLTWHLMSAFYPQLPWYRCGLASLDEKKFFTEKAFHVLKYVTAHVKRGWMILPRGKGSGKFAGGGTYVTYTNGKELTIVVESMSYEKSLCEYSSPSRYSVKANQKVMLEIPRDLNGLNISLNFQPSKYLPKTKKLKNIIEFILPVDSFGVLTTLPISVPTQITLFPSPLPSEYSDDFSEYEFDDEPRFWMPQKGSWVVRNGRAVQKVVRAPISWCTSHIRTPYAVMA</sequence>
<organism evidence="2 3">
    <name type="scientific">Caenorhabditis japonica</name>
    <dbReference type="NCBI Taxonomy" id="281687"/>
    <lineage>
        <taxon>Eukaryota</taxon>
        <taxon>Metazoa</taxon>
        <taxon>Ecdysozoa</taxon>
        <taxon>Nematoda</taxon>
        <taxon>Chromadorea</taxon>
        <taxon>Rhabditida</taxon>
        <taxon>Rhabditina</taxon>
        <taxon>Rhabditomorpha</taxon>
        <taxon>Rhabditoidea</taxon>
        <taxon>Rhabditidae</taxon>
        <taxon>Peloderinae</taxon>
        <taxon>Caenorhabditis</taxon>
    </lineage>
</organism>
<dbReference type="Proteomes" id="UP000005237">
    <property type="component" value="Unassembled WGS sequence"/>
</dbReference>
<protein>
    <submittedName>
        <fullName evidence="2">Glyco_hydro_59M domain-containing protein</fullName>
    </submittedName>
</protein>
<dbReference type="InterPro" id="IPR013780">
    <property type="entry name" value="Glyco_hydro_b"/>
</dbReference>
<keyword evidence="3" id="KW-1185">Reference proteome</keyword>
<reference evidence="3" key="1">
    <citation type="submission" date="2010-08" db="EMBL/GenBank/DDBJ databases">
        <authorList>
            <consortium name="Caenorhabditis japonica Sequencing Consortium"/>
            <person name="Wilson R.K."/>
        </authorList>
    </citation>
    <scope>NUCLEOTIDE SEQUENCE [LARGE SCALE GENOMIC DNA]</scope>
    <source>
        <strain evidence="3">DF5081</strain>
    </source>
</reference>
<dbReference type="InterPro" id="IPR035394">
    <property type="entry name" value="Glyco_hydro_59_dom"/>
</dbReference>
<dbReference type="GO" id="GO:0004336">
    <property type="term" value="F:galactosylceramidase activity"/>
    <property type="evidence" value="ECO:0007669"/>
    <property type="project" value="InterPro"/>
</dbReference>
<evidence type="ECO:0000313" key="3">
    <source>
        <dbReference type="Proteomes" id="UP000005237"/>
    </source>
</evidence>
<proteinExistence type="predicted"/>
<dbReference type="GO" id="GO:0005764">
    <property type="term" value="C:lysosome"/>
    <property type="evidence" value="ECO:0007669"/>
    <property type="project" value="TreeGrafter"/>
</dbReference>
<dbReference type="Gene3D" id="2.60.120.560">
    <property type="entry name" value="Exo-inulinase, domain 1"/>
    <property type="match status" value="1"/>
</dbReference>
<dbReference type="Pfam" id="PF17387">
    <property type="entry name" value="Glyco_hydro_59M"/>
    <property type="match status" value="1"/>
</dbReference>
<accession>A0A8R1HZY6</accession>
<dbReference type="Gene3D" id="2.60.40.1180">
    <property type="entry name" value="Golgi alpha-mannosidase II"/>
    <property type="match status" value="1"/>
</dbReference>
<dbReference type="EnsemblMetazoa" id="CJA11460.1">
    <property type="protein sequence ID" value="CJA11460.1"/>
    <property type="gene ID" value="WBGene00130664"/>
</dbReference>
<evidence type="ECO:0000259" key="1">
    <source>
        <dbReference type="Pfam" id="PF17387"/>
    </source>
</evidence>
<dbReference type="PANTHER" id="PTHR15172">
    <property type="entry name" value="GALACTOCEREBROSIDASE"/>
    <property type="match status" value="1"/>
</dbReference>
<dbReference type="GO" id="GO:0016020">
    <property type="term" value="C:membrane"/>
    <property type="evidence" value="ECO:0007669"/>
    <property type="project" value="GOC"/>
</dbReference>
<dbReference type="GO" id="GO:0006683">
    <property type="term" value="P:galactosylceramide catabolic process"/>
    <property type="evidence" value="ECO:0007669"/>
    <property type="project" value="InterPro"/>
</dbReference>
<dbReference type="AlphaFoldDB" id="A0A8R1HZY6"/>
<dbReference type="PANTHER" id="PTHR15172:SF1">
    <property type="entry name" value="GALACTOCEREBROSIDASE"/>
    <property type="match status" value="1"/>
</dbReference>
<reference evidence="2" key="2">
    <citation type="submission" date="2022-06" db="UniProtKB">
        <authorList>
            <consortium name="EnsemblMetazoa"/>
        </authorList>
    </citation>
    <scope>IDENTIFICATION</scope>
    <source>
        <strain evidence="2">DF5081</strain>
    </source>
</reference>